<sequence>MEYADFLDAFREKTAQRMKEFEKQLAETQRQAEKIAKDVAADKEKQAAVTSHAERRRQPARGSTRGRGPVQSVLREA</sequence>
<keyword evidence="3" id="KW-1185">Reference proteome</keyword>
<dbReference type="PATRIC" id="fig|931089.4.peg.615"/>
<name>A0A0M4CKF1_9CORY</name>
<proteinExistence type="predicted"/>
<protein>
    <submittedName>
        <fullName evidence="2">Uncharacterized protein</fullName>
    </submittedName>
</protein>
<dbReference type="KEGG" id="cdx:CDES_03035"/>
<feature type="compositionally biased region" description="Basic and acidic residues" evidence="1">
    <location>
        <begin position="34"/>
        <end position="57"/>
    </location>
</feature>
<dbReference type="RefSeq" id="WP_231686476.1">
    <property type="nucleotide sequence ID" value="NZ_CP009220.1"/>
</dbReference>
<accession>A0A0M4CKF1</accession>
<feature type="region of interest" description="Disordered" evidence="1">
    <location>
        <begin position="34"/>
        <end position="77"/>
    </location>
</feature>
<dbReference type="AlphaFoldDB" id="A0A0M4CKF1"/>
<dbReference type="Proteomes" id="UP000068067">
    <property type="component" value="Chromosome"/>
</dbReference>
<reference evidence="2 3" key="1">
    <citation type="submission" date="2014-08" db="EMBL/GenBank/DDBJ databases">
        <title>Complete genome sequence of Corynebacterium deserti GIMN1.010 (=DSM 45689), isolated from desert sand in western China.</title>
        <authorList>
            <person name="Ruckert C."/>
            <person name="Albersmeier A."/>
            <person name="Kalinowski J."/>
        </authorList>
    </citation>
    <scope>NUCLEOTIDE SEQUENCE [LARGE SCALE GENOMIC DNA]</scope>
    <source>
        <strain evidence="2 3">GIMN1.010</strain>
    </source>
</reference>
<evidence type="ECO:0000313" key="2">
    <source>
        <dbReference type="EMBL" id="ALC05060.1"/>
    </source>
</evidence>
<dbReference type="STRING" id="931089.CDES_03035"/>
<gene>
    <name evidence="2" type="ORF">CDES_03035</name>
</gene>
<dbReference type="EMBL" id="CP009220">
    <property type="protein sequence ID" value="ALC05060.1"/>
    <property type="molecule type" value="Genomic_DNA"/>
</dbReference>
<organism evidence="2 3">
    <name type="scientific">Corynebacterium deserti GIMN1.010</name>
    <dbReference type="NCBI Taxonomy" id="931089"/>
    <lineage>
        <taxon>Bacteria</taxon>
        <taxon>Bacillati</taxon>
        <taxon>Actinomycetota</taxon>
        <taxon>Actinomycetes</taxon>
        <taxon>Mycobacteriales</taxon>
        <taxon>Corynebacteriaceae</taxon>
        <taxon>Corynebacterium</taxon>
    </lineage>
</organism>
<evidence type="ECO:0000256" key="1">
    <source>
        <dbReference type="SAM" id="MobiDB-lite"/>
    </source>
</evidence>
<evidence type="ECO:0000313" key="3">
    <source>
        <dbReference type="Proteomes" id="UP000068067"/>
    </source>
</evidence>